<proteinExistence type="predicted"/>
<protein>
    <submittedName>
        <fullName evidence="4">6-phosphogluconate dehydrogenase NAD-binding domain-containing protein</fullName>
        <ecNumber evidence="4">1.1.1.31</ecNumber>
    </submittedName>
</protein>
<dbReference type="GO" id="GO:0008442">
    <property type="term" value="F:3-hydroxyisobutyrate dehydrogenase activity"/>
    <property type="evidence" value="ECO:0007669"/>
    <property type="project" value="UniProtKB-EC"/>
</dbReference>
<feature type="domain" description="6-phosphogluconate dehydrogenase NADP-binding" evidence="2">
    <location>
        <begin position="98"/>
        <end position="234"/>
    </location>
</feature>
<dbReference type="InterPro" id="IPR008927">
    <property type="entry name" value="6-PGluconate_DH-like_C_sf"/>
</dbReference>
<evidence type="ECO:0000259" key="3">
    <source>
        <dbReference type="Pfam" id="PF14833"/>
    </source>
</evidence>
<dbReference type="SUPFAM" id="SSF51735">
    <property type="entry name" value="NAD(P)-binding Rossmann-fold domains"/>
    <property type="match status" value="1"/>
</dbReference>
<dbReference type="Pfam" id="PF14833">
    <property type="entry name" value="NAD_binding_11"/>
    <property type="match status" value="1"/>
</dbReference>
<dbReference type="GO" id="GO:0050661">
    <property type="term" value="F:NADP binding"/>
    <property type="evidence" value="ECO:0007669"/>
    <property type="project" value="InterPro"/>
</dbReference>
<dbReference type="GO" id="GO:0051287">
    <property type="term" value="F:NAD binding"/>
    <property type="evidence" value="ECO:0007669"/>
    <property type="project" value="InterPro"/>
</dbReference>
<dbReference type="EMBL" id="CP001601">
    <property type="protein sequence ID" value="ACP31912.1"/>
    <property type="molecule type" value="Genomic_DNA"/>
</dbReference>
<evidence type="ECO:0000313" key="4">
    <source>
        <dbReference type="EMBL" id="ACP31912.1"/>
    </source>
</evidence>
<feature type="domain" description="3-hydroxyisobutyrate dehydrogenase-like NAD-binding" evidence="3">
    <location>
        <begin position="259"/>
        <end position="368"/>
    </location>
</feature>
<dbReference type="InterPro" id="IPR029154">
    <property type="entry name" value="HIBADH-like_NADP-bd"/>
</dbReference>
<dbReference type="EC" id="1.1.1.31" evidence="4"/>
<sequence>MTVTTAPTPAHTAYAVPTGMDFMAQPSPPIEMAQATKKITEGHRRLKPSDLSSAAAHTASKAPEKINTNHAISQPPSSGARMNRGEPAHNDGTLGGMKIAFLGTGRMGTELARHLLKNHELTVWNRTAERAQPLVDAGAALADSPTAAVEGAEVIITSLFGPDDIREQVIDTNLIPEGVTWIDTTTVSPEAAREFAAAVDSYVHAPVVGSLGPAREGKLGVYVGTPDDDRRELAMTIAELWADENKLIGVESAATAAIGKLLANLALAVTAEGVLEALHLGESEGLDSEVILEMLDITGLAFMKNMKGPFITGERNTTPGDFTVDALCKDAKLMEMTANKPLPAVAAAIERFEEQQAMGHGDQDFSSIFVFRNKG</sequence>
<keyword evidence="5" id="KW-1185">Reference proteome</keyword>
<keyword evidence="4" id="KW-0560">Oxidoreductase</keyword>
<dbReference type="PANTHER" id="PTHR43580:SF2">
    <property type="entry name" value="CYTOKINE-LIKE NUCLEAR FACTOR N-PAC"/>
    <property type="match status" value="1"/>
</dbReference>
<dbReference type="InterPro" id="IPR051265">
    <property type="entry name" value="HIBADH-related_NP60_sf"/>
</dbReference>
<dbReference type="HOGENOM" id="CLU_035117_0_9_11"/>
<dbReference type="AlphaFoldDB" id="C3PKH6"/>
<accession>C3PKH6</accession>
<evidence type="ECO:0000259" key="2">
    <source>
        <dbReference type="Pfam" id="PF03446"/>
    </source>
</evidence>
<name>C3PKH6_CORA7</name>
<evidence type="ECO:0000313" key="5">
    <source>
        <dbReference type="Proteomes" id="UP000002077"/>
    </source>
</evidence>
<dbReference type="eggNOG" id="COG2084">
    <property type="taxonomic scope" value="Bacteria"/>
</dbReference>
<dbReference type="KEGG" id="car:cauri_0313"/>
<organism evidence="4 5">
    <name type="scientific">Corynebacterium aurimucosum (strain ATCC 700975 / DSM 44827 / CIP 107346 / CN-1)</name>
    <name type="common">Corynebacterium nigricans</name>
    <dbReference type="NCBI Taxonomy" id="548476"/>
    <lineage>
        <taxon>Bacteria</taxon>
        <taxon>Bacillati</taxon>
        <taxon>Actinomycetota</taxon>
        <taxon>Actinomycetes</taxon>
        <taxon>Mycobacteriales</taxon>
        <taxon>Corynebacteriaceae</taxon>
        <taxon>Corynebacterium</taxon>
    </lineage>
</organism>
<dbReference type="PANTHER" id="PTHR43580">
    <property type="entry name" value="OXIDOREDUCTASE GLYR1-RELATED"/>
    <property type="match status" value="1"/>
</dbReference>
<dbReference type="Proteomes" id="UP000002077">
    <property type="component" value="Chromosome"/>
</dbReference>
<feature type="compositionally biased region" description="Polar residues" evidence="1">
    <location>
        <begin position="66"/>
        <end position="77"/>
    </location>
</feature>
<reference evidence="4 5" key="1">
    <citation type="journal article" date="2010" name="BMC Genomics">
        <title>Complete genome sequence and lifestyle of black-pigmented Corynebacterium aurimucosum ATCC 700975 (formerly C. nigricans CN-1) isolated from a vaginal swab of a woman with spontaneous abortion.</title>
        <authorList>
            <person name="Trost E."/>
            <person name="Gotker S."/>
            <person name="Schneider J."/>
            <person name="Schneiker-Bekel S."/>
            <person name="Szczepanowski R."/>
            <person name="Tilker A."/>
            <person name="Viehoever P."/>
            <person name="Arnold W."/>
            <person name="Bekel T."/>
            <person name="Blom J."/>
            <person name="Gartemann K.H."/>
            <person name="Linke B."/>
            <person name="Goesmann A."/>
            <person name="Puhler A."/>
            <person name="Shukla S.K."/>
            <person name="Tauch A."/>
        </authorList>
    </citation>
    <scope>NUCLEOTIDE SEQUENCE [LARGE SCALE GENOMIC DNA]</scope>
    <source>
        <strain evidence="5">ATCC 700975 / DSM 44827 / CIP 107346 / CN-1</strain>
    </source>
</reference>
<feature type="region of interest" description="Disordered" evidence="1">
    <location>
        <begin position="44"/>
        <end position="92"/>
    </location>
</feature>
<gene>
    <name evidence="4" type="ordered locus">cauri_0313</name>
</gene>
<dbReference type="InterPro" id="IPR013328">
    <property type="entry name" value="6PGD_dom2"/>
</dbReference>
<dbReference type="Pfam" id="PF03446">
    <property type="entry name" value="NAD_binding_2"/>
    <property type="match status" value="1"/>
</dbReference>
<dbReference type="Gene3D" id="3.40.50.720">
    <property type="entry name" value="NAD(P)-binding Rossmann-like Domain"/>
    <property type="match status" value="1"/>
</dbReference>
<dbReference type="STRING" id="548476.cauri_0313"/>
<dbReference type="InterPro" id="IPR006115">
    <property type="entry name" value="6PGDH_NADP-bd"/>
</dbReference>
<dbReference type="Gene3D" id="1.10.1040.10">
    <property type="entry name" value="N-(1-d-carboxylethyl)-l-norvaline Dehydrogenase, domain 2"/>
    <property type="match status" value="1"/>
</dbReference>
<dbReference type="SUPFAM" id="SSF48179">
    <property type="entry name" value="6-phosphogluconate dehydrogenase C-terminal domain-like"/>
    <property type="match status" value="1"/>
</dbReference>
<dbReference type="InterPro" id="IPR036291">
    <property type="entry name" value="NAD(P)-bd_dom_sf"/>
</dbReference>
<evidence type="ECO:0000256" key="1">
    <source>
        <dbReference type="SAM" id="MobiDB-lite"/>
    </source>
</evidence>